<sequence length="888" mass="95445">MTKWVYGFGDGKAEGEQGMKNLLGGKGANLAEMSNLGLPVPPGFTVTTEVCTYYYANDRSYPPELRTQVEAALAEIGRITGKAFGDARNPLLVSVRSGARASMPGMMDTVLNLGLNDTTVAAVAAASNNERFAWDSYRRFITMFSDVVLGVDHGHFEEILDTYKERKGYVLDTDLQAADWKTLVGQYKALVLEELGKPFPEDPQEQLWGAIGAVFASWMNARAITYRSLHAIPAEWGTAVNVQAMVFGNRGDTSATGVAFTRNPSTGEHALYGEFLINAQGEDVVAGIRTPQPISKAAAQAGASTKPSMEEAMPSAFAEFVGITKVLEKHYRDMQDIEFTVEDNKLWMLQTRSGKRTAKASLRIAVEMAKEGLISEEEAVGRIDPGALDQLLHPTIDPKAERVEIARGLPASPGAASGEIVFTSEEAEAGKAAGKTVILVRQETSPEDIKGMLAASGILTRLGGMTSHAAVVARGWGKPCVSGAGSIRVDTAAGTLLAGGKTYKKGDVITIDGSTGQVLAGKIAMVQPELSGEFAELMTWADGVRRMKVRTNAETPADARQARSFGAEGIGLCRTEHMFFDEGRIVAMREMILSDDEKGRRAALAKLLPMQREDFRQLFEIMSGLPVTIRLLDPPLHEFLPHSEEEIAEVATAMGASAAKLRARAQELHEFNPMLGFRGCRLAIAFPEIAEMQARAIFEAAVEAAASTGQPVTPEIMVPLVATRAELDLVKARIDAMAQAVEKEKGVKLVYQVGTMIELPRAAIRAGEIAESAEFFSFGTNDLTQTTIGISRDDAASFLGTYVQKGIFATDPFVSIDQEGVGALVEIGVERGRRQRANLKLGICGEHGGDPASIAFCERSGLDYVSCSPFRVPIARLAAAQAALEAKK</sequence>
<dbReference type="SUPFAM" id="SSF56059">
    <property type="entry name" value="Glutathione synthetase ATP-binding domain-like"/>
    <property type="match status" value="1"/>
</dbReference>
<keyword evidence="17" id="KW-1185">Reference proteome</keyword>
<dbReference type="InterPro" id="IPR040442">
    <property type="entry name" value="Pyrv_kinase-like_dom_sf"/>
</dbReference>
<reference evidence="16 17" key="1">
    <citation type="submission" date="2024-07" db="EMBL/GenBank/DDBJ databases">
        <title>Description of Labrys sedimenti sp. nov., isolated from a diclofenac-degrading enrichment culture.</title>
        <authorList>
            <person name="Tancsics A."/>
            <person name="Csepanyi A."/>
        </authorList>
    </citation>
    <scope>NUCLEOTIDE SEQUENCE [LARGE SCALE GENOMIC DNA]</scope>
    <source>
        <strain evidence="16 17">LMG 23578</strain>
    </source>
</reference>
<keyword evidence="10" id="KW-0067">ATP-binding</keyword>
<keyword evidence="8" id="KW-0547">Nucleotide-binding</keyword>
<feature type="domain" description="Pyruvate phosphate dikinase AMP/ATP-binding" evidence="14">
    <location>
        <begin position="60"/>
        <end position="300"/>
    </location>
</feature>
<keyword evidence="6 16" id="KW-0808">Transferase</keyword>
<keyword evidence="11" id="KW-0460">Magnesium</keyword>
<dbReference type="InterPro" id="IPR036637">
    <property type="entry name" value="Phosphohistidine_dom_sf"/>
</dbReference>
<dbReference type="SUPFAM" id="SSF52009">
    <property type="entry name" value="Phosphohistidine domain"/>
    <property type="match status" value="1"/>
</dbReference>
<evidence type="ECO:0000313" key="16">
    <source>
        <dbReference type="EMBL" id="MEW9310708.1"/>
    </source>
</evidence>
<evidence type="ECO:0000256" key="7">
    <source>
        <dbReference type="ARBA" id="ARBA00022723"/>
    </source>
</evidence>
<feature type="domain" description="Pyruvate phosphate dikinase AMP/ATP-binding" evidence="14">
    <location>
        <begin position="21"/>
        <end position="57"/>
    </location>
</feature>
<evidence type="ECO:0000259" key="14">
    <source>
        <dbReference type="Pfam" id="PF01326"/>
    </source>
</evidence>
<dbReference type="InterPro" id="IPR018274">
    <property type="entry name" value="PEP_util_AS"/>
</dbReference>
<keyword evidence="7" id="KW-0479">Metal-binding</keyword>
<dbReference type="EC" id="2.7.9.1" evidence="4 12"/>
<comment type="caution">
    <text evidence="16">The sequence shown here is derived from an EMBL/GenBank/DDBJ whole genome shotgun (WGS) entry which is preliminary data.</text>
</comment>
<keyword evidence="16" id="KW-0670">Pyruvate</keyword>
<comment type="function">
    <text evidence="2">Catalyzes the reversible phosphorylation of pyruvate and phosphate.</text>
</comment>
<dbReference type="PIRSF" id="PIRSF000853">
    <property type="entry name" value="PPDK"/>
    <property type="match status" value="1"/>
</dbReference>
<evidence type="ECO:0000256" key="1">
    <source>
        <dbReference type="ARBA" id="ARBA00001946"/>
    </source>
</evidence>
<evidence type="ECO:0000313" key="17">
    <source>
        <dbReference type="Proteomes" id="UP001555786"/>
    </source>
</evidence>
<dbReference type="InterPro" id="IPR008279">
    <property type="entry name" value="PEP-util_enz_mobile_dom"/>
</dbReference>
<dbReference type="Pfam" id="PF01326">
    <property type="entry name" value="PPDK_N"/>
    <property type="match status" value="3"/>
</dbReference>
<dbReference type="InterPro" id="IPR000121">
    <property type="entry name" value="PEP_util_C"/>
</dbReference>
<organism evidence="16 17">
    <name type="scientific">Labrys neptuniae</name>
    <dbReference type="NCBI Taxonomy" id="376174"/>
    <lineage>
        <taxon>Bacteria</taxon>
        <taxon>Pseudomonadati</taxon>
        <taxon>Pseudomonadota</taxon>
        <taxon>Alphaproteobacteria</taxon>
        <taxon>Hyphomicrobiales</taxon>
        <taxon>Xanthobacteraceae</taxon>
        <taxon>Labrys</taxon>
    </lineage>
</organism>
<evidence type="ECO:0000256" key="12">
    <source>
        <dbReference type="PIRNR" id="PIRNR000853"/>
    </source>
</evidence>
<dbReference type="Gene3D" id="3.30.470.20">
    <property type="entry name" value="ATP-grasp fold, B domain"/>
    <property type="match status" value="1"/>
</dbReference>
<comment type="catalytic activity">
    <reaction evidence="12">
        <text>pyruvate + phosphate + ATP = phosphoenolpyruvate + AMP + diphosphate + H(+)</text>
        <dbReference type="Rhea" id="RHEA:10756"/>
        <dbReference type="ChEBI" id="CHEBI:15361"/>
        <dbReference type="ChEBI" id="CHEBI:15378"/>
        <dbReference type="ChEBI" id="CHEBI:30616"/>
        <dbReference type="ChEBI" id="CHEBI:33019"/>
        <dbReference type="ChEBI" id="CHEBI:43474"/>
        <dbReference type="ChEBI" id="CHEBI:58702"/>
        <dbReference type="ChEBI" id="CHEBI:456215"/>
        <dbReference type="EC" id="2.7.9.1"/>
    </reaction>
</comment>
<dbReference type="NCBIfam" id="TIGR01828">
    <property type="entry name" value="pyru_phos_dikin"/>
    <property type="match status" value="1"/>
</dbReference>
<dbReference type="InterPro" id="IPR002192">
    <property type="entry name" value="PPDK_AMP/ATP-bd"/>
</dbReference>
<dbReference type="PANTHER" id="PTHR22931">
    <property type="entry name" value="PHOSPHOENOLPYRUVATE DIKINASE-RELATED"/>
    <property type="match status" value="1"/>
</dbReference>
<accession>A0ABV3PZ63</accession>
<evidence type="ECO:0000256" key="3">
    <source>
        <dbReference type="ARBA" id="ARBA00007837"/>
    </source>
</evidence>
<evidence type="ECO:0000256" key="8">
    <source>
        <dbReference type="ARBA" id="ARBA00022741"/>
    </source>
</evidence>
<evidence type="ECO:0000256" key="11">
    <source>
        <dbReference type="ARBA" id="ARBA00022842"/>
    </source>
</evidence>
<dbReference type="Pfam" id="PF00391">
    <property type="entry name" value="PEP-utilizers"/>
    <property type="match status" value="1"/>
</dbReference>
<dbReference type="Gene3D" id="1.10.189.10">
    <property type="entry name" value="Pyruvate Phosphate Dikinase, domain 2"/>
    <property type="match status" value="1"/>
</dbReference>
<evidence type="ECO:0000256" key="9">
    <source>
        <dbReference type="ARBA" id="ARBA00022777"/>
    </source>
</evidence>
<feature type="domain" description="PEP-utilising enzyme mobile" evidence="13">
    <location>
        <begin position="436"/>
        <end position="516"/>
    </location>
</feature>
<feature type="domain" description="PEP-utilising enzyme C-terminal" evidence="15">
    <location>
        <begin position="531"/>
        <end position="882"/>
    </location>
</feature>
<name>A0ABV3PZ63_9HYPH</name>
<comment type="similarity">
    <text evidence="3 12">Belongs to the PEP-utilizing enzyme family.</text>
</comment>
<dbReference type="PANTHER" id="PTHR22931:SF9">
    <property type="entry name" value="PYRUVATE, PHOSPHATE DIKINASE 1, CHLOROPLASTIC"/>
    <property type="match status" value="1"/>
</dbReference>
<dbReference type="InterPro" id="IPR013815">
    <property type="entry name" value="ATP_grasp_subdomain_1"/>
</dbReference>
<feature type="domain" description="Pyruvate phosphate dikinase AMP/ATP-binding" evidence="14">
    <location>
        <begin position="319"/>
        <end position="371"/>
    </location>
</feature>
<dbReference type="GO" id="GO:0050242">
    <property type="term" value="F:pyruvate, phosphate dikinase activity"/>
    <property type="evidence" value="ECO:0007669"/>
    <property type="project" value="UniProtKB-EC"/>
</dbReference>
<evidence type="ECO:0000256" key="10">
    <source>
        <dbReference type="ARBA" id="ARBA00022840"/>
    </source>
</evidence>
<evidence type="ECO:0000256" key="4">
    <source>
        <dbReference type="ARBA" id="ARBA00011994"/>
    </source>
</evidence>
<evidence type="ECO:0000256" key="5">
    <source>
        <dbReference type="ARBA" id="ARBA00020138"/>
    </source>
</evidence>
<dbReference type="InterPro" id="IPR010121">
    <property type="entry name" value="Pyruvate_phosphate_dikinase"/>
</dbReference>
<dbReference type="Gene3D" id="3.50.30.10">
    <property type="entry name" value="Phosphohistidine domain"/>
    <property type="match status" value="1"/>
</dbReference>
<proteinExistence type="inferred from homology"/>
<dbReference type="NCBIfam" id="NF004531">
    <property type="entry name" value="PRK05878.1"/>
    <property type="match status" value="1"/>
</dbReference>
<gene>
    <name evidence="16" type="primary">ppdK</name>
    <name evidence="16" type="ORF">ABXS05_34565</name>
</gene>
<dbReference type="Gene3D" id="3.30.1490.20">
    <property type="entry name" value="ATP-grasp fold, A domain"/>
    <property type="match status" value="1"/>
</dbReference>
<evidence type="ECO:0000259" key="15">
    <source>
        <dbReference type="Pfam" id="PF02896"/>
    </source>
</evidence>
<evidence type="ECO:0000259" key="13">
    <source>
        <dbReference type="Pfam" id="PF00391"/>
    </source>
</evidence>
<keyword evidence="9" id="KW-0418">Kinase</keyword>
<dbReference type="Gene3D" id="3.20.20.60">
    <property type="entry name" value="Phosphoenolpyruvate-binding domains"/>
    <property type="match status" value="1"/>
</dbReference>
<evidence type="ECO:0000256" key="6">
    <source>
        <dbReference type="ARBA" id="ARBA00022679"/>
    </source>
</evidence>
<dbReference type="SUPFAM" id="SSF51621">
    <property type="entry name" value="Phosphoenolpyruvate/pyruvate domain"/>
    <property type="match status" value="1"/>
</dbReference>
<dbReference type="EMBL" id="JBFNQD010000034">
    <property type="protein sequence ID" value="MEW9310708.1"/>
    <property type="molecule type" value="Genomic_DNA"/>
</dbReference>
<dbReference type="RefSeq" id="WP_367627057.1">
    <property type="nucleotide sequence ID" value="NZ_JBFNQD010000034.1"/>
</dbReference>
<dbReference type="PROSITE" id="PS00370">
    <property type="entry name" value="PEP_ENZYMES_PHOS_SITE"/>
    <property type="match status" value="1"/>
</dbReference>
<dbReference type="InterPro" id="IPR023151">
    <property type="entry name" value="PEP_util_CS"/>
</dbReference>
<dbReference type="Proteomes" id="UP001555786">
    <property type="component" value="Unassembled WGS sequence"/>
</dbReference>
<dbReference type="InterPro" id="IPR015813">
    <property type="entry name" value="Pyrv/PenolPyrv_kinase-like_dom"/>
</dbReference>
<dbReference type="Pfam" id="PF02896">
    <property type="entry name" value="PEP-utilizers_C"/>
    <property type="match status" value="1"/>
</dbReference>
<comment type="cofactor">
    <cofactor evidence="1 12">
        <name>Mg(2+)</name>
        <dbReference type="ChEBI" id="CHEBI:18420"/>
    </cofactor>
</comment>
<protein>
    <recommendedName>
        <fullName evidence="5 12">Pyruvate, phosphate dikinase</fullName>
        <ecNumber evidence="4 12">2.7.9.1</ecNumber>
    </recommendedName>
</protein>
<evidence type="ECO:0000256" key="2">
    <source>
        <dbReference type="ARBA" id="ARBA00003144"/>
    </source>
</evidence>
<dbReference type="Gene3D" id="1.20.80.30">
    <property type="match status" value="1"/>
</dbReference>
<dbReference type="PROSITE" id="PS00742">
    <property type="entry name" value="PEP_ENZYMES_2"/>
    <property type="match status" value="1"/>
</dbReference>